<dbReference type="InterPro" id="IPR002347">
    <property type="entry name" value="SDR_fam"/>
</dbReference>
<organism evidence="4 5">
    <name type="scientific">Pseudonocardia bannensis</name>
    <dbReference type="NCBI Taxonomy" id="630973"/>
    <lineage>
        <taxon>Bacteria</taxon>
        <taxon>Bacillati</taxon>
        <taxon>Actinomycetota</taxon>
        <taxon>Actinomycetes</taxon>
        <taxon>Pseudonocardiales</taxon>
        <taxon>Pseudonocardiaceae</taxon>
        <taxon>Pseudonocardia</taxon>
    </lineage>
</organism>
<dbReference type="GO" id="GO:0050664">
    <property type="term" value="F:oxidoreductase activity, acting on NAD(P)H, oxygen as acceptor"/>
    <property type="evidence" value="ECO:0007669"/>
    <property type="project" value="TreeGrafter"/>
</dbReference>
<dbReference type="Gene3D" id="3.40.50.720">
    <property type="entry name" value="NAD(P)-binding Rossmann-like Domain"/>
    <property type="match status" value="1"/>
</dbReference>
<evidence type="ECO:0000313" key="5">
    <source>
        <dbReference type="Proteomes" id="UP000586918"/>
    </source>
</evidence>
<dbReference type="AlphaFoldDB" id="A0A848DHX3"/>
<dbReference type="Pfam" id="PF13561">
    <property type="entry name" value="adh_short_C2"/>
    <property type="match status" value="1"/>
</dbReference>
<name>A0A848DHX3_9PSEU</name>
<dbReference type="PANTHER" id="PTHR43008">
    <property type="entry name" value="BENZIL REDUCTASE"/>
    <property type="match status" value="1"/>
</dbReference>
<evidence type="ECO:0000256" key="1">
    <source>
        <dbReference type="ARBA" id="ARBA00006484"/>
    </source>
</evidence>
<dbReference type="PRINTS" id="PR00080">
    <property type="entry name" value="SDRFAMILY"/>
</dbReference>
<dbReference type="EMBL" id="JAAXKZ010000031">
    <property type="protein sequence ID" value="NMH92111.1"/>
    <property type="molecule type" value="Genomic_DNA"/>
</dbReference>
<gene>
    <name evidence="4" type="ORF">HF519_11135</name>
</gene>
<evidence type="ECO:0000313" key="4">
    <source>
        <dbReference type="EMBL" id="NMH92111.1"/>
    </source>
</evidence>
<dbReference type="SUPFAM" id="SSF51735">
    <property type="entry name" value="NAD(P)-binding Rossmann-fold domains"/>
    <property type="match status" value="1"/>
</dbReference>
<keyword evidence="2" id="KW-0560">Oxidoreductase</keyword>
<dbReference type="PANTHER" id="PTHR43008:SF4">
    <property type="entry name" value="CHAIN DEHYDROGENASE, PUTATIVE (AFU_ORTHOLOGUE AFUA_4G08710)-RELATED"/>
    <property type="match status" value="1"/>
</dbReference>
<accession>A0A848DHX3</accession>
<proteinExistence type="inferred from homology"/>
<evidence type="ECO:0000256" key="2">
    <source>
        <dbReference type="ARBA" id="ARBA00023002"/>
    </source>
</evidence>
<feature type="region of interest" description="Disordered" evidence="3">
    <location>
        <begin position="253"/>
        <end position="277"/>
    </location>
</feature>
<keyword evidence="5" id="KW-1185">Reference proteome</keyword>
<dbReference type="PROSITE" id="PS00061">
    <property type="entry name" value="ADH_SHORT"/>
    <property type="match status" value="1"/>
</dbReference>
<evidence type="ECO:0000256" key="3">
    <source>
        <dbReference type="SAM" id="MobiDB-lite"/>
    </source>
</evidence>
<protein>
    <submittedName>
        <fullName evidence="4">SDR family oxidoreductase</fullName>
    </submittedName>
</protein>
<comment type="caution">
    <text evidence="4">The sequence shown here is derived from an EMBL/GenBank/DDBJ whole genome shotgun (WGS) entry which is preliminary data.</text>
</comment>
<sequence length="277" mass="28866">MRGQVALVSGGANGIGRAVVERFLAEGACVGVLDRQPDALHDLRAEWSDRLVVVGGDVRDAAAHEAVLDATSQSFGPVDTYVANAGIHDMWTRLEDIPTDQLPAAFHELFTVDVLGYLLGARRMASALRAARGSMIFTASSSSRYAGGGGALYVAAKHAVVGLVRQLAHELAPDVRVNAIAPGATATGLSGLSDSEVGRGRLDERPGLMDRVAETVPLGFVAEPADHAALYVLLASATEAPFVTGAVLPSDGGLDVRRSGRHHRRQRMSGASAAAQT</sequence>
<dbReference type="FunFam" id="3.40.50.720:FF:000084">
    <property type="entry name" value="Short-chain dehydrogenase reductase"/>
    <property type="match status" value="1"/>
</dbReference>
<dbReference type="PRINTS" id="PR00081">
    <property type="entry name" value="GDHRDH"/>
</dbReference>
<dbReference type="InterPro" id="IPR020904">
    <property type="entry name" value="Sc_DH/Rdtase_CS"/>
</dbReference>
<reference evidence="4 5" key="1">
    <citation type="submission" date="2020-04" db="EMBL/GenBank/DDBJ databases">
        <authorList>
            <person name="Klaysubun C."/>
            <person name="Duangmal K."/>
            <person name="Lipun K."/>
        </authorList>
    </citation>
    <scope>NUCLEOTIDE SEQUENCE [LARGE SCALE GENOMIC DNA]</scope>
    <source>
        <strain evidence="4 5">DSM 45300</strain>
    </source>
</reference>
<dbReference type="InterPro" id="IPR036291">
    <property type="entry name" value="NAD(P)-bd_dom_sf"/>
</dbReference>
<comment type="similarity">
    <text evidence="1">Belongs to the short-chain dehydrogenases/reductases (SDR) family.</text>
</comment>
<dbReference type="Proteomes" id="UP000586918">
    <property type="component" value="Unassembled WGS sequence"/>
</dbReference>